<accession>A0A139AQH0</accession>
<evidence type="ECO:0000313" key="7">
    <source>
        <dbReference type="EMBL" id="KXS18989.1"/>
    </source>
</evidence>
<dbReference type="OrthoDB" id="2243669at2759"/>
<evidence type="ECO:0000256" key="5">
    <source>
        <dbReference type="SAM" id="Phobius"/>
    </source>
</evidence>
<dbReference type="OMA" id="AVAFNFY"/>
<gene>
    <name evidence="7" type="ORF">M427DRAFT_95782</name>
</gene>
<sequence length="157" mass="17089">MSASSISPPNIERAAKAASAATSNKDRLGWFAAAFGLQPVKPGKPGKKSGRIEPKVFFANERTFLSWMRFGVLIGAFSLALLNFSQERIGQIGGTLLTATSIGILIYALYLFRSRNDMLRGKIAGPYEAPYGPVLMVVFLSVAVLVNFGMRWKELSN</sequence>
<keyword evidence="4 5" id="KW-0472">Membrane</keyword>
<feature type="transmembrane region" description="Helical" evidence="5">
    <location>
        <begin position="94"/>
        <end position="112"/>
    </location>
</feature>
<dbReference type="GO" id="GO:0033254">
    <property type="term" value="C:vacuolar transporter chaperone complex"/>
    <property type="evidence" value="ECO:0007669"/>
    <property type="project" value="TreeGrafter"/>
</dbReference>
<dbReference type="EMBL" id="KQ965740">
    <property type="protein sequence ID" value="KXS18989.1"/>
    <property type="molecule type" value="Genomic_DNA"/>
</dbReference>
<evidence type="ECO:0000313" key="8">
    <source>
        <dbReference type="Proteomes" id="UP000070544"/>
    </source>
</evidence>
<dbReference type="GO" id="GO:0012505">
    <property type="term" value="C:endomembrane system"/>
    <property type="evidence" value="ECO:0007669"/>
    <property type="project" value="UniProtKB-SubCell"/>
</dbReference>
<dbReference type="GO" id="GO:0000329">
    <property type="term" value="C:fungal-type vacuole membrane"/>
    <property type="evidence" value="ECO:0007669"/>
    <property type="project" value="TreeGrafter"/>
</dbReference>
<organism evidence="7 8">
    <name type="scientific">Gonapodya prolifera (strain JEL478)</name>
    <name type="common">Monoblepharis prolifera</name>
    <dbReference type="NCBI Taxonomy" id="1344416"/>
    <lineage>
        <taxon>Eukaryota</taxon>
        <taxon>Fungi</taxon>
        <taxon>Fungi incertae sedis</taxon>
        <taxon>Chytridiomycota</taxon>
        <taxon>Chytridiomycota incertae sedis</taxon>
        <taxon>Monoblepharidomycetes</taxon>
        <taxon>Monoblepharidales</taxon>
        <taxon>Gonapodyaceae</taxon>
        <taxon>Gonapodya</taxon>
    </lineage>
</organism>
<protein>
    <recommendedName>
        <fullName evidence="6">DUF202 domain-containing protein</fullName>
    </recommendedName>
</protein>
<dbReference type="Proteomes" id="UP000070544">
    <property type="component" value="Unassembled WGS sequence"/>
</dbReference>
<evidence type="ECO:0000259" key="6">
    <source>
        <dbReference type="Pfam" id="PF02656"/>
    </source>
</evidence>
<name>A0A139AQH0_GONPJ</name>
<keyword evidence="2 5" id="KW-0812">Transmembrane</keyword>
<comment type="subcellular location">
    <subcellularLocation>
        <location evidence="1">Endomembrane system</location>
        <topology evidence="1">Multi-pass membrane protein</topology>
    </subcellularLocation>
</comment>
<evidence type="ECO:0000256" key="4">
    <source>
        <dbReference type="ARBA" id="ARBA00023136"/>
    </source>
</evidence>
<feature type="transmembrane region" description="Helical" evidence="5">
    <location>
        <begin position="132"/>
        <end position="150"/>
    </location>
</feature>
<evidence type="ECO:0000256" key="1">
    <source>
        <dbReference type="ARBA" id="ARBA00004127"/>
    </source>
</evidence>
<evidence type="ECO:0000256" key="3">
    <source>
        <dbReference type="ARBA" id="ARBA00022989"/>
    </source>
</evidence>
<reference evidence="7 8" key="1">
    <citation type="journal article" date="2015" name="Genome Biol. Evol.">
        <title>Phylogenomic analyses indicate that early fungi evolved digesting cell walls of algal ancestors of land plants.</title>
        <authorList>
            <person name="Chang Y."/>
            <person name="Wang S."/>
            <person name="Sekimoto S."/>
            <person name="Aerts A.L."/>
            <person name="Choi C."/>
            <person name="Clum A."/>
            <person name="LaButti K.M."/>
            <person name="Lindquist E.A."/>
            <person name="Yee Ngan C."/>
            <person name="Ohm R.A."/>
            <person name="Salamov A.A."/>
            <person name="Grigoriev I.V."/>
            <person name="Spatafora J.W."/>
            <person name="Berbee M.L."/>
        </authorList>
    </citation>
    <scope>NUCLEOTIDE SEQUENCE [LARGE SCALE GENOMIC DNA]</scope>
    <source>
        <strain evidence="7 8">JEL478</strain>
    </source>
</reference>
<dbReference type="AlphaFoldDB" id="A0A139AQH0"/>
<dbReference type="STRING" id="1344416.A0A139AQH0"/>
<feature type="domain" description="DUF202" evidence="6">
    <location>
        <begin position="55"/>
        <end position="116"/>
    </location>
</feature>
<evidence type="ECO:0000256" key="2">
    <source>
        <dbReference type="ARBA" id="ARBA00022692"/>
    </source>
</evidence>
<proteinExistence type="predicted"/>
<dbReference type="InterPro" id="IPR051572">
    <property type="entry name" value="VTC_Complex_Subunit"/>
</dbReference>
<keyword evidence="8" id="KW-1185">Reference proteome</keyword>
<keyword evidence="3 5" id="KW-1133">Transmembrane helix</keyword>
<feature type="transmembrane region" description="Helical" evidence="5">
    <location>
        <begin position="64"/>
        <end position="82"/>
    </location>
</feature>
<dbReference type="Pfam" id="PF02656">
    <property type="entry name" value="DUF202"/>
    <property type="match status" value="1"/>
</dbReference>
<dbReference type="PANTHER" id="PTHR46140">
    <property type="entry name" value="VACUOLAR TRANSPORTER CHAPERONE 1-RELATED"/>
    <property type="match status" value="1"/>
</dbReference>
<dbReference type="InterPro" id="IPR003807">
    <property type="entry name" value="DUF202"/>
</dbReference>
<dbReference type="PANTHER" id="PTHR46140:SF1">
    <property type="entry name" value="VACUOLAR TRANSPORTER CHAPERONE COMPLEX SUBUNIT 4-RELATED"/>
    <property type="match status" value="1"/>
</dbReference>